<evidence type="ECO:0000259" key="10">
    <source>
        <dbReference type="Pfam" id="PF00535"/>
    </source>
</evidence>
<evidence type="ECO:0000256" key="2">
    <source>
        <dbReference type="ARBA" id="ARBA00022475"/>
    </source>
</evidence>
<dbReference type="RefSeq" id="WP_236628790.1">
    <property type="nucleotide sequence ID" value="NZ_JACHBQ010000001.1"/>
</dbReference>
<keyword evidence="3" id="KW-0328">Glycosyltransferase</keyword>
<keyword evidence="2" id="KW-1003">Cell membrane</keyword>
<evidence type="ECO:0000256" key="7">
    <source>
        <dbReference type="ARBA" id="ARBA00037904"/>
    </source>
</evidence>
<protein>
    <recommendedName>
        <fullName evidence="9">4,4'-diaponeurosporenoate glycosyltransferase</fullName>
    </recommendedName>
</protein>
<comment type="pathway">
    <text evidence="7">Carotenoid biosynthesis; staphyloxanthin biosynthesis; staphyloxanthin from farnesyl diphosphate: step 4/5.</text>
</comment>
<organism evidence="11 12">
    <name type="scientific">Cryobacterium roopkundense</name>
    <dbReference type="NCBI Taxonomy" id="1001240"/>
    <lineage>
        <taxon>Bacteria</taxon>
        <taxon>Bacillati</taxon>
        <taxon>Actinomycetota</taxon>
        <taxon>Actinomycetes</taxon>
        <taxon>Micrococcales</taxon>
        <taxon>Microbacteriaceae</taxon>
        <taxon>Cryobacterium</taxon>
    </lineage>
</organism>
<keyword evidence="4 11" id="KW-0808">Transferase</keyword>
<feature type="domain" description="Glycosyltransferase 2-like" evidence="10">
    <location>
        <begin position="5"/>
        <end position="57"/>
    </location>
</feature>
<keyword evidence="5" id="KW-0472">Membrane</keyword>
<comment type="subcellular location">
    <subcellularLocation>
        <location evidence="1">Cell membrane</location>
    </subcellularLocation>
</comment>
<dbReference type="EMBL" id="JACHBQ010000001">
    <property type="protein sequence ID" value="MBB5640278.1"/>
    <property type="molecule type" value="Genomic_DNA"/>
</dbReference>
<sequence>MATISVVIPCHNPAGLLERVLAALELQTRQPDDLIVVDTASTDATCKVARAAGARVVFESLHGIWPAAAAG</sequence>
<dbReference type="InterPro" id="IPR001173">
    <property type="entry name" value="Glyco_trans_2-like"/>
</dbReference>
<dbReference type="PANTHER" id="PTHR43646">
    <property type="entry name" value="GLYCOSYLTRANSFERASE"/>
    <property type="match status" value="1"/>
</dbReference>
<comment type="function">
    <text evidence="6">Catalyzes the glycosylation of 4,4'-diaponeurosporenoate, i.e. the esterification of glucose at the C1'' position with the carboxyl group of 4,4'-diaponeurosporenic acid, to form glycosyl-4,4'-diaponeurosporenoate. This is a step in the biosynthesis of staphyloxanthin, an orange pigment present in most staphylococci strains.</text>
</comment>
<evidence type="ECO:0000256" key="5">
    <source>
        <dbReference type="ARBA" id="ARBA00023136"/>
    </source>
</evidence>
<comment type="similarity">
    <text evidence="8">Belongs to the glycosyltransferase 2 family. CrtQ subfamily.</text>
</comment>
<evidence type="ECO:0000256" key="3">
    <source>
        <dbReference type="ARBA" id="ARBA00022676"/>
    </source>
</evidence>
<comment type="caution">
    <text evidence="11">The sequence shown here is derived from an EMBL/GenBank/DDBJ whole genome shotgun (WGS) entry which is preliminary data.</text>
</comment>
<dbReference type="SUPFAM" id="SSF53448">
    <property type="entry name" value="Nucleotide-diphospho-sugar transferases"/>
    <property type="match status" value="1"/>
</dbReference>
<dbReference type="AlphaFoldDB" id="A0A7W8ZU65"/>
<dbReference type="PANTHER" id="PTHR43646:SF2">
    <property type="entry name" value="GLYCOSYLTRANSFERASE 2-LIKE DOMAIN-CONTAINING PROTEIN"/>
    <property type="match status" value="1"/>
</dbReference>
<name>A0A7W8ZU65_9MICO</name>
<evidence type="ECO:0000256" key="8">
    <source>
        <dbReference type="ARBA" id="ARBA00038120"/>
    </source>
</evidence>
<evidence type="ECO:0000256" key="9">
    <source>
        <dbReference type="ARBA" id="ARBA00040345"/>
    </source>
</evidence>
<gene>
    <name evidence="11" type="ORF">BJ997_000826</name>
</gene>
<dbReference type="Proteomes" id="UP000561726">
    <property type="component" value="Unassembled WGS sequence"/>
</dbReference>
<dbReference type="InterPro" id="IPR029044">
    <property type="entry name" value="Nucleotide-diphossugar_trans"/>
</dbReference>
<dbReference type="Gene3D" id="3.90.550.10">
    <property type="entry name" value="Spore Coat Polysaccharide Biosynthesis Protein SpsA, Chain A"/>
    <property type="match status" value="1"/>
</dbReference>
<dbReference type="GO" id="GO:0005886">
    <property type="term" value="C:plasma membrane"/>
    <property type="evidence" value="ECO:0007669"/>
    <property type="project" value="UniProtKB-SubCell"/>
</dbReference>
<dbReference type="Pfam" id="PF00535">
    <property type="entry name" value="Glycos_transf_2"/>
    <property type="match status" value="1"/>
</dbReference>
<evidence type="ECO:0000256" key="6">
    <source>
        <dbReference type="ARBA" id="ARBA00037281"/>
    </source>
</evidence>
<evidence type="ECO:0000313" key="11">
    <source>
        <dbReference type="EMBL" id="MBB5640278.1"/>
    </source>
</evidence>
<evidence type="ECO:0000313" key="12">
    <source>
        <dbReference type="Proteomes" id="UP000561726"/>
    </source>
</evidence>
<reference evidence="11 12" key="1">
    <citation type="submission" date="2020-08" db="EMBL/GenBank/DDBJ databases">
        <title>Sequencing the genomes of 1000 actinobacteria strains.</title>
        <authorList>
            <person name="Klenk H.-P."/>
        </authorList>
    </citation>
    <scope>NUCLEOTIDE SEQUENCE [LARGE SCALE GENOMIC DNA]</scope>
    <source>
        <strain evidence="11 12">DSM 21065</strain>
    </source>
</reference>
<proteinExistence type="inferred from homology"/>
<evidence type="ECO:0000256" key="4">
    <source>
        <dbReference type="ARBA" id="ARBA00022679"/>
    </source>
</evidence>
<evidence type="ECO:0000256" key="1">
    <source>
        <dbReference type="ARBA" id="ARBA00004236"/>
    </source>
</evidence>
<dbReference type="GO" id="GO:0016757">
    <property type="term" value="F:glycosyltransferase activity"/>
    <property type="evidence" value="ECO:0007669"/>
    <property type="project" value="UniProtKB-KW"/>
</dbReference>
<accession>A0A7W8ZU65</accession>